<organism evidence="2 3">
    <name type="scientific">Runella aurantiaca</name>
    <dbReference type="NCBI Taxonomy" id="2282308"/>
    <lineage>
        <taxon>Bacteria</taxon>
        <taxon>Pseudomonadati</taxon>
        <taxon>Bacteroidota</taxon>
        <taxon>Cytophagia</taxon>
        <taxon>Cytophagales</taxon>
        <taxon>Spirosomataceae</taxon>
        <taxon>Runella</taxon>
    </lineage>
</organism>
<evidence type="ECO:0000313" key="3">
    <source>
        <dbReference type="Proteomes" id="UP000253141"/>
    </source>
</evidence>
<gene>
    <name evidence="2" type="ORF">DVG78_11325</name>
</gene>
<dbReference type="AlphaFoldDB" id="A0A369IAU9"/>
<dbReference type="EMBL" id="QPIW01000007">
    <property type="protein sequence ID" value="RDB05990.1"/>
    <property type="molecule type" value="Genomic_DNA"/>
</dbReference>
<dbReference type="InterPro" id="IPR033786">
    <property type="entry name" value="TTHB210-like"/>
</dbReference>
<keyword evidence="1" id="KW-0732">Signal</keyword>
<dbReference type="PROSITE" id="PS51257">
    <property type="entry name" value="PROKAR_LIPOPROTEIN"/>
    <property type="match status" value="1"/>
</dbReference>
<dbReference type="OrthoDB" id="2867208at2"/>
<feature type="signal peptide" evidence="1">
    <location>
        <begin position="1"/>
        <end position="19"/>
    </location>
</feature>
<name>A0A369IAU9_9BACT</name>
<dbReference type="Proteomes" id="UP000253141">
    <property type="component" value="Unassembled WGS sequence"/>
</dbReference>
<sequence length="250" mass="27564">MKKLFFACATLLMMLGSCKKDEVTTPQTYKGAEQTLGNGKAYSWVTFSENNLPTSIGMTFTKGALDNLSHTALTALVLKLPTEAVGKTPFDHIFLSFSHTGHEPPGIYDVAHFDIHFYMQPLAEREAIPPYMPNTAAKFDNIPADGYMPKPYIKLPGGVPTMGAHWANPTSTELNGGKFTETFIMGSYDGKVTFYEPMVTLALLQSSPNITKSTPIPTKFANAGYYPMKYSIKQEGDNIVVSLDEMMMMQ</sequence>
<dbReference type="RefSeq" id="WP_114461185.1">
    <property type="nucleotide sequence ID" value="NZ_QPIW01000007.1"/>
</dbReference>
<evidence type="ECO:0008006" key="4">
    <source>
        <dbReference type="Google" id="ProtNLM"/>
    </source>
</evidence>
<comment type="caution">
    <text evidence="2">The sequence shown here is derived from an EMBL/GenBank/DDBJ whole genome shotgun (WGS) entry which is preliminary data.</text>
</comment>
<dbReference type="CDD" id="cd11669">
    <property type="entry name" value="TTHB210-like"/>
    <property type="match status" value="1"/>
</dbReference>
<feature type="chain" id="PRO_5016827895" description="DUF5602 domain-containing protein" evidence="1">
    <location>
        <begin position="20"/>
        <end position="250"/>
    </location>
</feature>
<evidence type="ECO:0000256" key="1">
    <source>
        <dbReference type="SAM" id="SignalP"/>
    </source>
</evidence>
<accession>A0A369IAU9</accession>
<keyword evidence="3" id="KW-1185">Reference proteome</keyword>
<evidence type="ECO:0000313" key="2">
    <source>
        <dbReference type="EMBL" id="RDB05990.1"/>
    </source>
</evidence>
<protein>
    <recommendedName>
        <fullName evidence="4">DUF5602 domain-containing protein</fullName>
    </recommendedName>
</protein>
<reference evidence="2 3" key="1">
    <citation type="submission" date="2018-07" db="EMBL/GenBank/DDBJ databases">
        <title>Genome analysis of Runella aurantiaca.</title>
        <authorList>
            <person name="Yang X."/>
        </authorList>
    </citation>
    <scope>NUCLEOTIDE SEQUENCE [LARGE SCALE GENOMIC DNA]</scope>
    <source>
        <strain evidence="2 3">YX9</strain>
    </source>
</reference>
<proteinExistence type="predicted"/>